<dbReference type="Proteomes" id="UP000218418">
    <property type="component" value="Plasmid plasmid1"/>
</dbReference>
<keyword evidence="4" id="KW-1185">Reference proteome</keyword>
<protein>
    <submittedName>
        <fullName evidence="3">Uncharacterized protein</fullName>
    </submittedName>
</protein>
<evidence type="ECO:0000256" key="2">
    <source>
        <dbReference type="SAM" id="Phobius"/>
    </source>
</evidence>
<dbReference type="EMBL" id="AP018228">
    <property type="protein sequence ID" value="BAY87637.1"/>
    <property type="molecule type" value="Genomic_DNA"/>
</dbReference>
<keyword evidence="3" id="KW-0614">Plasmid</keyword>
<reference evidence="3 4" key="1">
    <citation type="submission" date="2017-06" db="EMBL/GenBank/DDBJ databases">
        <title>Genome sequencing of cyanobaciteial culture collection at National Institute for Environmental Studies (NIES).</title>
        <authorList>
            <person name="Hirose Y."/>
            <person name="Shimura Y."/>
            <person name="Fujisawa T."/>
            <person name="Nakamura Y."/>
            <person name="Kawachi M."/>
        </authorList>
    </citation>
    <scope>NUCLEOTIDE SEQUENCE [LARGE SCALE GENOMIC DNA]</scope>
    <source>
        <strain evidence="3 4">NIES-267</strain>
        <plasmid evidence="4">Plasmid1 dna</plasmid>
    </source>
</reference>
<organism evidence="3 4">
    <name type="scientific">Calothrix parasitica NIES-267</name>
    <dbReference type="NCBI Taxonomy" id="1973488"/>
    <lineage>
        <taxon>Bacteria</taxon>
        <taxon>Bacillati</taxon>
        <taxon>Cyanobacteriota</taxon>
        <taxon>Cyanophyceae</taxon>
        <taxon>Nostocales</taxon>
        <taxon>Calotrichaceae</taxon>
        <taxon>Calothrix</taxon>
    </lineage>
</organism>
<feature type="region of interest" description="Disordered" evidence="1">
    <location>
        <begin position="1"/>
        <end position="26"/>
    </location>
</feature>
<feature type="compositionally biased region" description="Polar residues" evidence="1">
    <location>
        <begin position="1"/>
        <end position="24"/>
    </location>
</feature>
<proteinExistence type="predicted"/>
<accession>A0A1Z4M2E3</accession>
<evidence type="ECO:0000256" key="1">
    <source>
        <dbReference type="SAM" id="MobiDB-lite"/>
    </source>
</evidence>
<keyword evidence="2" id="KW-1133">Transmembrane helix</keyword>
<name>A0A1Z4M2E3_9CYAN</name>
<evidence type="ECO:0000313" key="3">
    <source>
        <dbReference type="EMBL" id="BAY87637.1"/>
    </source>
</evidence>
<feature type="transmembrane region" description="Helical" evidence="2">
    <location>
        <begin position="64"/>
        <end position="84"/>
    </location>
</feature>
<keyword evidence="2" id="KW-0812">Transmembrane</keyword>
<feature type="transmembrane region" description="Helical" evidence="2">
    <location>
        <begin position="217"/>
        <end position="241"/>
    </location>
</feature>
<sequence>MALSSARNKNQTSSTSDRQSSYVGYNQRRKTRSGSNILVKLLLFIPNQVINFTCFMIRGRGRGIIGLAIFLWGLTISADAYWIASNPNAPALTNFGTPEGKAVLGLWTSLGLIFTSQRNAFLGAVATSTVIQVIEGIAVRGSTPEEAKGTLDHYSQFDAGSAPSSKINRAKAAHKDYLSAGMFQYYLVGFAAIGCWIADIVVTFQAHNPLEYWGDPFTVLAVATVNIVKVFAAETGFAIMLRLNGRG</sequence>
<geneLocation type="plasmid" evidence="4">
    <name>Plasmid1 dna</name>
</geneLocation>
<feature type="transmembrane region" description="Helical" evidence="2">
    <location>
        <begin position="185"/>
        <end position="205"/>
    </location>
</feature>
<feature type="transmembrane region" description="Helical" evidence="2">
    <location>
        <begin position="37"/>
        <end position="58"/>
    </location>
</feature>
<evidence type="ECO:0000313" key="4">
    <source>
        <dbReference type="Proteomes" id="UP000218418"/>
    </source>
</evidence>
<gene>
    <name evidence="3" type="ORF">NIES267_71610</name>
</gene>
<dbReference type="AlphaFoldDB" id="A0A1Z4M2E3"/>
<keyword evidence="2" id="KW-0472">Membrane</keyword>